<dbReference type="PANTHER" id="PTHR43580">
    <property type="entry name" value="OXIDOREDUCTASE GLYR1-RELATED"/>
    <property type="match status" value="1"/>
</dbReference>
<dbReference type="Gene3D" id="3.40.50.720">
    <property type="entry name" value="NAD(P)-binding Rossmann-like Domain"/>
    <property type="match status" value="1"/>
</dbReference>
<organism evidence="5 6">
    <name type="scientific">Brevibacillus choshinensis</name>
    <dbReference type="NCBI Taxonomy" id="54911"/>
    <lineage>
        <taxon>Bacteria</taxon>
        <taxon>Bacillati</taxon>
        <taxon>Bacillota</taxon>
        <taxon>Bacilli</taxon>
        <taxon>Bacillales</taxon>
        <taxon>Paenibacillaceae</taxon>
        <taxon>Brevibacillus</taxon>
    </lineage>
</organism>
<evidence type="ECO:0000256" key="1">
    <source>
        <dbReference type="ARBA" id="ARBA00009080"/>
    </source>
</evidence>
<keyword evidence="6" id="KW-1185">Reference proteome</keyword>
<feature type="domain" description="6-phosphogluconate dehydrogenase NADP-binding" evidence="3">
    <location>
        <begin position="12"/>
        <end position="166"/>
    </location>
</feature>
<reference evidence="5 6" key="1">
    <citation type="submission" date="2021-01" db="EMBL/GenBank/DDBJ databases">
        <title>Identification of strong promoters based on the transcriptome of Brevibacillus choshinensis.</title>
        <authorList>
            <person name="Yao D."/>
            <person name="Zhang K."/>
            <person name="Wu J."/>
        </authorList>
    </citation>
    <scope>NUCLEOTIDE SEQUENCE [LARGE SCALE GENOMIC DNA]</scope>
    <source>
        <strain evidence="5 6">HPD31-SP3</strain>
    </source>
</reference>
<evidence type="ECO:0000313" key="6">
    <source>
        <dbReference type="Proteomes" id="UP000596248"/>
    </source>
</evidence>
<dbReference type="Pfam" id="PF03446">
    <property type="entry name" value="NAD_binding_2"/>
    <property type="match status" value="1"/>
</dbReference>
<dbReference type="EMBL" id="CP069127">
    <property type="protein sequence ID" value="QRG66425.1"/>
    <property type="molecule type" value="Genomic_DNA"/>
</dbReference>
<dbReference type="InterPro" id="IPR036291">
    <property type="entry name" value="NAD(P)-bd_dom_sf"/>
</dbReference>
<dbReference type="RefSeq" id="WP_203353491.1">
    <property type="nucleotide sequence ID" value="NZ_CP069127.1"/>
</dbReference>
<evidence type="ECO:0000256" key="2">
    <source>
        <dbReference type="ARBA" id="ARBA00023002"/>
    </source>
</evidence>
<keyword evidence="2" id="KW-0560">Oxidoreductase</keyword>
<accession>A0ABX7FLB7</accession>
<dbReference type="InterPro" id="IPR051265">
    <property type="entry name" value="HIBADH-related_NP60_sf"/>
</dbReference>
<dbReference type="Proteomes" id="UP000596248">
    <property type="component" value="Chromosome"/>
</dbReference>
<comment type="similarity">
    <text evidence="1">Belongs to the HIBADH-related family.</text>
</comment>
<evidence type="ECO:0000313" key="5">
    <source>
        <dbReference type="EMBL" id="QRG66425.1"/>
    </source>
</evidence>
<dbReference type="SUPFAM" id="SSF51735">
    <property type="entry name" value="NAD(P)-binding Rossmann-fold domains"/>
    <property type="match status" value="1"/>
</dbReference>
<proteinExistence type="inferred from homology"/>
<dbReference type="PANTHER" id="PTHR43580:SF2">
    <property type="entry name" value="CYTOKINE-LIKE NUCLEAR FACTOR N-PAC"/>
    <property type="match status" value="1"/>
</dbReference>
<dbReference type="InterPro" id="IPR048666">
    <property type="entry name" value="RedAm-like_C"/>
</dbReference>
<dbReference type="Gene3D" id="1.10.1040.10">
    <property type="entry name" value="N-(1-d-carboxylethyl)-l-norvaline Dehydrogenase, domain 2"/>
    <property type="match status" value="1"/>
</dbReference>
<evidence type="ECO:0000259" key="3">
    <source>
        <dbReference type="Pfam" id="PF03446"/>
    </source>
</evidence>
<feature type="domain" description="NADPH-dependent reductive aminase-like C-terminal" evidence="4">
    <location>
        <begin position="168"/>
        <end position="291"/>
    </location>
</feature>
<dbReference type="InterPro" id="IPR013328">
    <property type="entry name" value="6PGD_dom2"/>
</dbReference>
<dbReference type="PIRSF" id="PIRSF000103">
    <property type="entry name" value="HIBADH"/>
    <property type="match status" value="1"/>
</dbReference>
<evidence type="ECO:0000259" key="4">
    <source>
        <dbReference type="Pfam" id="PF21761"/>
    </source>
</evidence>
<dbReference type="InterPro" id="IPR006115">
    <property type="entry name" value="6PGDH_NADP-bd"/>
</dbReference>
<dbReference type="InterPro" id="IPR015815">
    <property type="entry name" value="HIBADH-related"/>
</dbReference>
<protein>
    <submittedName>
        <fullName evidence="5">NAD(P)-dependent oxidoreductase</fullName>
    </submittedName>
</protein>
<sequence length="292" mass="30728">MENNQTSKRSSVTVIGMGPMGQALAGAFLQNGHPVTVWNRTAGKADAVVARGATLAQTVRDAIEASPLVVICVLDYHAVEAILGHEGEALSGKTLVNLTADSPDRARSMAKWAADRGIDYLDGAIMTPTPTIGTPAAVVLYSGSEAVYSVHQPTLASIGGTASYLGDDHGRAAAFDVSLLDLFWTTMSGYVHALALARAENISPREFARYAQGIVAILPDIMEYMAEHVEEDSFPGDKSNLNSAAAGMEHIIHAAKHNGIDASVLSAAYAIARQAIDAGYGMDAFSRLTDQL</sequence>
<name>A0ABX7FLB7_BRECH</name>
<gene>
    <name evidence="5" type="ORF">JNE38_23265</name>
</gene>
<dbReference type="Pfam" id="PF21761">
    <property type="entry name" value="RedAm-like_C"/>
    <property type="match status" value="1"/>
</dbReference>